<dbReference type="GO" id="GO:0046872">
    <property type="term" value="F:metal ion binding"/>
    <property type="evidence" value="ECO:0007669"/>
    <property type="project" value="InterPro"/>
</dbReference>
<dbReference type="Pfam" id="PF00675">
    <property type="entry name" value="Peptidase_M16"/>
    <property type="match status" value="1"/>
</dbReference>
<dbReference type="Gene3D" id="3.30.830.10">
    <property type="entry name" value="Metalloenzyme, LuxS/M16 peptidase-like"/>
    <property type="match status" value="4"/>
</dbReference>
<proteinExistence type="predicted"/>
<dbReference type="GO" id="GO:0004222">
    <property type="term" value="F:metalloendopeptidase activity"/>
    <property type="evidence" value="ECO:0007669"/>
    <property type="project" value="TreeGrafter"/>
</dbReference>
<organism evidence="3 4">
    <name type="scientific">Nitratireductor aestuarii</name>
    <dbReference type="NCBI Taxonomy" id="1735103"/>
    <lineage>
        <taxon>Bacteria</taxon>
        <taxon>Pseudomonadati</taxon>
        <taxon>Pseudomonadota</taxon>
        <taxon>Alphaproteobacteria</taxon>
        <taxon>Hyphomicrobiales</taxon>
        <taxon>Phyllobacteriaceae</taxon>
        <taxon>Nitratireductor</taxon>
    </lineage>
</organism>
<dbReference type="InterPro" id="IPR011249">
    <property type="entry name" value="Metalloenz_LuxS/M16"/>
</dbReference>
<dbReference type="Pfam" id="PF05193">
    <property type="entry name" value="Peptidase_M16_C"/>
    <property type="match status" value="1"/>
</dbReference>
<dbReference type="EMBL" id="BMIF01000013">
    <property type="protein sequence ID" value="GGA77798.1"/>
    <property type="molecule type" value="Genomic_DNA"/>
</dbReference>
<dbReference type="InterPro" id="IPR011765">
    <property type="entry name" value="Pept_M16_N"/>
</dbReference>
<evidence type="ECO:0000313" key="3">
    <source>
        <dbReference type="EMBL" id="GGA77798.1"/>
    </source>
</evidence>
<dbReference type="GO" id="GO:0016485">
    <property type="term" value="P:protein processing"/>
    <property type="evidence" value="ECO:0007669"/>
    <property type="project" value="TreeGrafter"/>
</dbReference>
<accession>A0A916RZ85</accession>
<dbReference type="Pfam" id="PF08367">
    <property type="entry name" value="M16C_assoc"/>
    <property type="match status" value="1"/>
</dbReference>
<feature type="region of interest" description="Disordered" evidence="1">
    <location>
        <begin position="426"/>
        <end position="454"/>
    </location>
</feature>
<comment type="caution">
    <text evidence="3">The sequence shown here is derived from an EMBL/GenBank/DDBJ whole genome shotgun (WGS) entry which is preliminary data.</text>
</comment>
<keyword evidence="4" id="KW-1185">Reference proteome</keyword>
<evidence type="ECO:0000256" key="1">
    <source>
        <dbReference type="SAM" id="MobiDB-lite"/>
    </source>
</evidence>
<dbReference type="PANTHER" id="PTHR43016">
    <property type="entry name" value="PRESEQUENCE PROTEASE"/>
    <property type="match status" value="1"/>
</dbReference>
<feature type="compositionally biased region" description="Polar residues" evidence="1">
    <location>
        <begin position="443"/>
        <end position="454"/>
    </location>
</feature>
<gene>
    <name evidence="3" type="ORF">GCM10011385_34900</name>
</gene>
<dbReference type="SMART" id="SM01264">
    <property type="entry name" value="M16C_associated"/>
    <property type="match status" value="1"/>
</dbReference>
<dbReference type="AlphaFoldDB" id="A0A916RZ85"/>
<feature type="region of interest" description="Disordered" evidence="1">
    <location>
        <begin position="227"/>
        <end position="246"/>
    </location>
</feature>
<dbReference type="InterPro" id="IPR013578">
    <property type="entry name" value="Peptidase_M16C_assoc"/>
</dbReference>
<reference evidence="3" key="2">
    <citation type="submission" date="2020-09" db="EMBL/GenBank/DDBJ databases">
        <authorList>
            <person name="Sun Q."/>
            <person name="Zhou Y."/>
        </authorList>
    </citation>
    <scope>NUCLEOTIDE SEQUENCE</scope>
    <source>
        <strain evidence="3">CGMCC 1.15320</strain>
    </source>
</reference>
<sequence length="896" mass="98748">MTASAFRPERELEIPERASVARSFTHQATGAQVLALSNGDANKCFGITFRAETPDDTGVGHILEHSVLCGSRRYTSAAPFAELLKGSLQTHLNASTLPDRTIYMAASQNRADFYNLFDVYFDAVFHPLLRESTFRQERGVVYNEMKGVYADPAARLVRELRAALFPDTFYRFDHGGDPAAIRELTLEAMRRFHAQYYHPANALVFLSGDLDVAEALAFLDQRLAGFGPRSPAERPPLQPPVPQPRRRAMAGLSGHVMRGWVLPPPGDAVEALEQDFLSELLSGWEAALLQNAIRKAGLSGRVMTGLSRETLQPVLSIGLIGTEPKQAVRFDEVIDGALSELKPNLVDTALHRLEFRLRENDGGRLPPELALMHRVLGPWRAGFDSIEFLIFDQPLRTLSQRITSGEYLRDRIRTLITHNPHQATVVLDPRPSSAPKAKLQEPLPSNSEAETSSSVPILSLDQIPHEEAIIPQEIVQQSDPCILVHPQPTNGICYLQIGFPLDHLPLSLLPLAPLFGRMLLEGSESIRHRKNRLLGNASVETHVLAGGGTWLFLRLGGMQAKLSAILGLVTDMLAAPLLADRDRFAELLSDEIARHQASLLPRGHEYADLAVSAALHEAGATAELLQGYSQLQFLQGLRDSEWETVKSNLEQLRRALVQRKGMVCSVTVEPHFAKASGAAVAQSLRQLPEGDAVEPMAVPELSNSTGIPINTPVNFVALGIKLPQDERRGAFAAAARHIAGTWLWNRVRMEGGAYGALARFAPLSGSLRFLSYRDPHLLRTVDTFSGVPDFLREPITDKELRQSIISAVAELDRPKLPRDRSLGATFSHLSGDVPVRRQERRECLLSATRADLHHLAELIEAQQKHVAVLGSQAALQAALEERPGLFRTDWLPACRP</sequence>
<dbReference type="InterPro" id="IPR007863">
    <property type="entry name" value="Peptidase_M16_C"/>
</dbReference>
<name>A0A916RZ85_9HYPH</name>
<evidence type="ECO:0000313" key="4">
    <source>
        <dbReference type="Proteomes" id="UP000636264"/>
    </source>
</evidence>
<reference evidence="3" key="1">
    <citation type="journal article" date="2014" name="Int. J. Syst. Evol. Microbiol.">
        <title>Complete genome sequence of Corynebacterium casei LMG S-19264T (=DSM 44701T), isolated from a smear-ripened cheese.</title>
        <authorList>
            <consortium name="US DOE Joint Genome Institute (JGI-PGF)"/>
            <person name="Walter F."/>
            <person name="Albersmeier A."/>
            <person name="Kalinowski J."/>
            <person name="Ruckert C."/>
        </authorList>
    </citation>
    <scope>NUCLEOTIDE SEQUENCE</scope>
    <source>
        <strain evidence="3">CGMCC 1.15320</strain>
    </source>
</reference>
<feature type="compositionally biased region" description="Pro residues" evidence="1">
    <location>
        <begin position="233"/>
        <end position="243"/>
    </location>
</feature>
<evidence type="ECO:0000259" key="2">
    <source>
        <dbReference type="SMART" id="SM01264"/>
    </source>
</evidence>
<dbReference type="PANTHER" id="PTHR43016:SF13">
    <property type="entry name" value="PRESEQUENCE PROTEASE, MITOCHONDRIAL"/>
    <property type="match status" value="1"/>
</dbReference>
<dbReference type="InterPro" id="IPR055130">
    <property type="entry name" value="PreP_C"/>
</dbReference>
<dbReference type="SUPFAM" id="SSF63411">
    <property type="entry name" value="LuxS/MPP-like metallohydrolase"/>
    <property type="match status" value="4"/>
</dbReference>
<dbReference type="RefSeq" id="WP_188722382.1">
    <property type="nucleotide sequence ID" value="NZ_BMIF01000013.1"/>
</dbReference>
<protein>
    <submittedName>
        <fullName evidence="3">Peptidase M16</fullName>
    </submittedName>
</protein>
<feature type="domain" description="Peptidase M16C associated" evidence="2">
    <location>
        <begin position="319"/>
        <end position="637"/>
    </location>
</feature>
<dbReference type="Pfam" id="PF22516">
    <property type="entry name" value="PreP_C"/>
    <property type="match status" value="1"/>
</dbReference>
<dbReference type="Proteomes" id="UP000636264">
    <property type="component" value="Unassembled WGS sequence"/>
</dbReference>